<dbReference type="Gene3D" id="1.10.357.10">
    <property type="entry name" value="Tetracycline Repressor, domain 2"/>
    <property type="match status" value="1"/>
</dbReference>
<evidence type="ECO:0000259" key="5">
    <source>
        <dbReference type="PROSITE" id="PS50977"/>
    </source>
</evidence>
<comment type="caution">
    <text evidence="6">The sequence shown here is derived from an EMBL/GenBank/DDBJ whole genome shotgun (WGS) entry which is preliminary data.</text>
</comment>
<keyword evidence="3" id="KW-0804">Transcription</keyword>
<proteinExistence type="predicted"/>
<dbReference type="InterPro" id="IPR004111">
    <property type="entry name" value="Repressor_TetR_C"/>
</dbReference>
<keyword evidence="7" id="KW-1185">Reference proteome</keyword>
<feature type="domain" description="HTH tetR-type" evidence="5">
    <location>
        <begin position="1"/>
        <end position="58"/>
    </location>
</feature>
<accession>A0ABR5J636</accession>
<evidence type="ECO:0000256" key="2">
    <source>
        <dbReference type="ARBA" id="ARBA00023125"/>
    </source>
</evidence>
<sequence length="213" mass="22366">MDRIAHAGIKIADAEGLGGVSMQRAAALLGVTKMALYRYVPGKAEVIALMVDAAIGRPPEQDAAGATAPGWREELDGWARRLFDVFRLHPWLLEATVGPRVMGPAELGWMEQAVSALDGTGLTGAERMDAAVLLTGHVRAIAQQARAAAPTSGTEAQLGAVLGALLAEHGGRFPALTAALDSTRETGGQDEAWEFGLRRILDGLAVLIDQRPA</sequence>
<keyword evidence="2 4" id="KW-0238">DNA-binding</keyword>
<evidence type="ECO:0000313" key="6">
    <source>
        <dbReference type="EMBL" id="KOG88865.1"/>
    </source>
</evidence>
<dbReference type="Gene3D" id="1.10.10.60">
    <property type="entry name" value="Homeodomain-like"/>
    <property type="match status" value="1"/>
</dbReference>
<dbReference type="InterPro" id="IPR009057">
    <property type="entry name" value="Homeodomain-like_sf"/>
</dbReference>
<dbReference type="EMBL" id="LGUT01001476">
    <property type="protein sequence ID" value="KOG88865.1"/>
    <property type="molecule type" value="Genomic_DNA"/>
</dbReference>
<keyword evidence="1" id="KW-0805">Transcription regulation</keyword>
<dbReference type="PANTHER" id="PTHR30055:SF151">
    <property type="entry name" value="TRANSCRIPTIONAL REGULATORY PROTEIN"/>
    <property type="match status" value="1"/>
</dbReference>
<dbReference type="PANTHER" id="PTHR30055">
    <property type="entry name" value="HTH-TYPE TRANSCRIPTIONAL REGULATOR RUTR"/>
    <property type="match status" value="1"/>
</dbReference>
<protein>
    <submittedName>
        <fullName evidence="6">TetR family transcriptional regulator</fullName>
    </submittedName>
</protein>
<feature type="DNA-binding region" description="H-T-H motif" evidence="4">
    <location>
        <begin position="21"/>
        <end position="40"/>
    </location>
</feature>
<evidence type="ECO:0000256" key="3">
    <source>
        <dbReference type="ARBA" id="ARBA00023163"/>
    </source>
</evidence>
<gene>
    <name evidence="6" type="ORF">ADK38_17415</name>
</gene>
<dbReference type="SUPFAM" id="SSF46689">
    <property type="entry name" value="Homeodomain-like"/>
    <property type="match status" value="1"/>
</dbReference>
<organism evidence="6 7">
    <name type="scientific">Streptomyces varsoviensis</name>
    <dbReference type="NCBI Taxonomy" id="67373"/>
    <lineage>
        <taxon>Bacteria</taxon>
        <taxon>Bacillati</taxon>
        <taxon>Actinomycetota</taxon>
        <taxon>Actinomycetes</taxon>
        <taxon>Kitasatosporales</taxon>
        <taxon>Streptomycetaceae</taxon>
        <taxon>Streptomyces</taxon>
    </lineage>
</organism>
<evidence type="ECO:0000256" key="4">
    <source>
        <dbReference type="PROSITE-ProRule" id="PRU00335"/>
    </source>
</evidence>
<dbReference type="Proteomes" id="UP000037020">
    <property type="component" value="Unassembled WGS sequence"/>
</dbReference>
<evidence type="ECO:0000256" key="1">
    <source>
        <dbReference type="ARBA" id="ARBA00023015"/>
    </source>
</evidence>
<dbReference type="InterPro" id="IPR001647">
    <property type="entry name" value="HTH_TetR"/>
</dbReference>
<dbReference type="Pfam" id="PF02909">
    <property type="entry name" value="TetR_C_1"/>
    <property type="match status" value="1"/>
</dbReference>
<evidence type="ECO:0000313" key="7">
    <source>
        <dbReference type="Proteomes" id="UP000037020"/>
    </source>
</evidence>
<dbReference type="PROSITE" id="PS50977">
    <property type="entry name" value="HTH_TETR_2"/>
    <property type="match status" value="1"/>
</dbReference>
<dbReference type="SUPFAM" id="SSF48498">
    <property type="entry name" value="Tetracyclin repressor-like, C-terminal domain"/>
    <property type="match status" value="1"/>
</dbReference>
<name>A0ABR5J636_9ACTN</name>
<reference evidence="6 7" key="1">
    <citation type="submission" date="2015-07" db="EMBL/GenBank/DDBJ databases">
        <authorList>
            <person name="Ju K.-S."/>
            <person name="Doroghazi J.R."/>
            <person name="Metcalf W.W."/>
        </authorList>
    </citation>
    <scope>NUCLEOTIDE SEQUENCE [LARGE SCALE GENOMIC DNA]</scope>
    <source>
        <strain evidence="6 7">NRRL B-3589</strain>
    </source>
</reference>
<dbReference type="InterPro" id="IPR036271">
    <property type="entry name" value="Tet_transcr_reg_TetR-rel_C_sf"/>
</dbReference>
<dbReference type="InterPro" id="IPR050109">
    <property type="entry name" value="HTH-type_TetR-like_transc_reg"/>
</dbReference>